<dbReference type="Proteomes" id="UP000008370">
    <property type="component" value="Unassembled WGS sequence"/>
</dbReference>
<accession>K5VZ56</accession>
<dbReference type="KEGG" id="pco:PHACADRAFT_92990"/>
<keyword evidence="3" id="KW-1185">Reference proteome</keyword>
<organism evidence="2 3">
    <name type="scientific">Phanerochaete carnosa (strain HHB-10118-sp)</name>
    <name type="common">White-rot fungus</name>
    <name type="synonym">Peniophora carnosa</name>
    <dbReference type="NCBI Taxonomy" id="650164"/>
    <lineage>
        <taxon>Eukaryota</taxon>
        <taxon>Fungi</taxon>
        <taxon>Dikarya</taxon>
        <taxon>Basidiomycota</taxon>
        <taxon>Agaricomycotina</taxon>
        <taxon>Agaricomycetes</taxon>
        <taxon>Polyporales</taxon>
        <taxon>Phanerochaetaceae</taxon>
        <taxon>Phanerochaete</taxon>
    </lineage>
</organism>
<gene>
    <name evidence="2" type="ORF">PHACADRAFT_92990</name>
</gene>
<evidence type="ECO:0000256" key="1">
    <source>
        <dbReference type="SAM" id="MobiDB-lite"/>
    </source>
</evidence>
<dbReference type="RefSeq" id="XP_007394670.1">
    <property type="nucleotide sequence ID" value="XM_007394608.1"/>
</dbReference>
<feature type="region of interest" description="Disordered" evidence="1">
    <location>
        <begin position="1"/>
        <end position="28"/>
    </location>
</feature>
<sequence>MLANAGMPSPALTERSGHHAPDGLLDPTLGIHLDGQGMRSSAAISLRDDIDYSRPIGGVSKIVCDDFCIN</sequence>
<protein>
    <submittedName>
        <fullName evidence="2">Uncharacterized protein</fullName>
    </submittedName>
</protein>
<dbReference type="AlphaFoldDB" id="K5VZ56"/>
<dbReference type="GeneID" id="18920807"/>
<dbReference type="OrthoDB" id="3039272at2759"/>
<proteinExistence type="predicted"/>
<evidence type="ECO:0000313" key="3">
    <source>
        <dbReference type="Proteomes" id="UP000008370"/>
    </source>
</evidence>
<dbReference type="HOGENOM" id="CLU_2758625_0_0_1"/>
<name>K5VZ56_PHACS</name>
<evidence type="ECO:0000313" key="2">
    <source>
        <dbReference type="EMBL" id="EKM56838.1"/>
    </source>
</evidence>
<dbReference type="InParanoid" id="K5VZ56"/>
<reference evidence="2 3" key="1">
    <citation type="journal article" date="2012" name="BMC Genomics">
        <title>Comparative genomics of the white-rot fungi, Phanerochaete carnosa and P. chrysosporium, to elucidate the genetic basis of the distinct wood types they colonize.</title>
        <authorList>
            <person name="Suzuki H."/>
            <person name="MacDonald J."/>
            <person name="Syed K."/>
            <person name="Salamov A."/>
            <person name="Hori C."/>
            <person name="Aerts A."/>
            <person name="Henrissat B."/>
            <person name="Wiebenga A."/>
            <person name="vanKuyk P.A."/>
            <person name="Barry K."/>
            <person name="Lindquist E."/>
            <person name="LaButti K."/>
            <person name="Lapidus A."/>
            <person name="Lucas S."/>
            <person name="Coutinho P."/>
            <person name="Gong Y."/>
            <person name="Samejima M."/>
            <person name="Mahadevan R."/>
            <person name="Abou-Zaid M."/>
            <person name="de Vries R.P."/>
            <person name="Igarashi K."/>
            <person name="Yadav J.S."/>
            <person name="Grigoriev I.V."/>
            <person name="Master E.R."/>
        </authorList>
    </citation>
    <scope>NUCLEOTIDE SEQUENCE [LARGE SCALE GENOMIC DNA]</scope>
    <source>
        <strain evidence="2 3">HHB-10118-sp</strain>
    </source>
</reference>
<dbReference type="EMBL" id="JH930471">
    <property type="protein sequence ID" value="EKM56838.1"/>
    <property type="molecule type" value="Genomic_DNA"/>
</dbReference>